<comment type="caution">
    <text evidence="3">The sequence shown here is derived from an EMBL/GenBank/DDBJ whole genome shotgun (WGS) entry which is preliminary data.</text>
</comment>
<gene>
    <name evidence="3" type="ORF">KQY15_07030</name>
</gene>
<dbReference type="Proteomes" id="UP000704611">
    <property type="component" value="Unassembled WGS sequence"/>
</dbReference>
<keyword evidence="4" id="KW-1185">Reference proteome</keyword>
<dbReference type="PANTHER" id="PTHR43135">
    <property type="entry name" value="ALPHA-D-RIBOSE 1-METHYLPHOSPHONATE 5-TRIPHOSPHATE DIPHOSPHATASE"/>
    <property type="match status" value="1"/>
</dbReference>
<dbReference type="InterPro" id="IPR006680">
    <property type="entry name" value="Amidohydro-rel"/>
</dbReference>
<dbReference type="Pfam" id="PF01979">
    <property type="entry name" value="Amidohydro_1"/>
    <property type="match status" value="1"/>
</dbReference>
<feature type="domain" description="Amidohydrolase-related" evidence="2">
    <location>
        <begin position="323"/>
        <end position="419"/>
    </location>
</feature>
<name>A0ABS6MJ50_9GAMM</name>
<sequence length="440" mass="48345">MNKLSKIVMLATAVTSILASALLSSTAAAVNPVPGSKQQQPLLLQNAMVHSVSAAPVKQDVLLVDGKIAAIGANLAVPADARQLDLTGKHLYPGLIALINQLGLIEVEAVRATRDDRETSSTNPDLQVQIAYNADSVVIPTIRSNGFSHSLIYPDGAMLTGRSALMQLDAWNWQDATVQANVGLHVNWPRMSIQNGWWVRDSAEKQRENQQKQLAELHRYFEQAHAYYLAEQAGLNSGKDSRWHAMLTFFAGELPLFVHADDPRQIRQAMQLADKYQVRLVIVGGRDSWRLADELAKAKVDVIYTAPYGLPTRGDEAYDQAFSVPGQLRQAGVRIALSLDGFWDTRNLVFAAGHVTRYGLSTADALRALTLDAAAIAGVSDSLGSIEVGKSASLVVSDGDIFDYRGHKIEHLWIDGREVDLTNHHKQLHERFKQRYNSAE</sequence>
<organism evidence="3 4">
    <name type="scientific">Arsukibacterium indicum</name>
    <dbReference type="NCBI Taxonomy" id="2848612"/>
    <lineage>
        <taxon>Bacteria</taxon>
        <taxon>Pseudomonadati</taxon>
        <taxon>Pseudomonadota</taxon>
        <taxon>Gammaproteobacteria</taxon>
        <taxon>Chromatiales</taxon>
        <taxon>Chromatiaceae</taxon>
        <taxon>Arsukibacterium</taxon>
    </lineage>
</organism>
<accession>A0ABS6MJ50</accession>
<protein>
    <submittedName>
        <fullName evidence="3">Amidohydrolase family protein</fullName>
    </submittedName>
</protein>
<evidence type="ECO:0000313" key="3">
    <source>
        <dbReference type="EMBL" id="MBV2128844.1"/>
    </source>
</evidence>
<proteinExistence type="predicted"/>
<dbReference type="PANTHER" id="PTHR43135:SF3">
    <property type="entry name" value="ALPHA-D-RIBOSE 1-METHYLPHOSPHONATE 5-TRIPHOSPHATE DIPHOSPHATASE"/>
    <property type="match status" value="1"/>
</dbReference>
<feature type="signal peptide" evidence="1">
    <location>
        <begin position="1"/>
        <end position="29"/>
    </location>
</feature>
<keyword evidence="1" id="KW-0732">Signal</keyword>
<evidence type="ECO:0000256" key="1">
    <source>
        <dbReference type="SAM" id="SignalP"/>
    </source>
</evidence>
<evidence type="ECO:0000313" key="4">
    <source>
        <dbReference type="Proteomes" id="UP000704611"/>
    </source>
</evidence>
<dbReference type="InterPro" id="IPR051781">
    <property type="entry name" value="Metallo-dep_Hydrolase"/>
</dbReference>
<evidence type="ECO:0000259" key="2">
    <source>
        <dbReference type="Pfam" id="PF01979"/>
    </source>
</evidence>
<dbReference type="RefSeq" id="WP_217668470.1">
    <property type="nucleotide sequence ID" value="NZ_JAHRID010000002.1"/>
</dbReference>
<feature type="chain" id="PRO_5045286404" evidence="1">
    <location>
        <begin position="30"/>
        <end position="440"/>
    </location>
</feature>
<reference evidence="3 4" key="1">
    <citation type="submission" date="2021-06" db="EMBL/GenBank/DDBJ databases">
        <title>Rheinheimera indica sp. nov., isolated from deep-sea sediment.</title>
        <authorList>
            <person name="Wang Z."/>
            <person name="Zhang X.-Y."/>
        </authorList>
    </citation>
    <scope>NUCLEOTIDE SEQUENCE [LARGE SCALE GENOMIC DNA]</scope>
    <source>
        <strain evidence="3 4">SM2107</strain>
    </source>
</reference>
<dbReference type="EMBL" id="JAHRID010000002">
    <property type="protein sequence ID" value="MBV2128844.1"/>
    <property type="molecule type" value="Genomic_DNA"/>
</dbReference>